<sequence>MRLRTLALAAVLPLFASPLAAAEERYVVCDNGLRCVTAPCPSSAIRNLDSGAETRGVSPDIDGLAESDRQRIRETDALYYGRLVLRGHVEDRDQEIAGRRQSLPVLVVTGIEREATADERRHCRAG</sequence>
<dbReference type="RefSeq" id="WP_133032794.1">
    <property type="nucleotide sequence ID" value="NZ_BAABEI010000012.1"/>
</dbReference>
<accession>A0A4R2D295</accession>
<protein>
    <submittedName>
        <fullName evidence="2">Uncharacterized protein</fullName>
    </submittedName>
</protein>
<organism evidence="2 3">
    <name type="scientific">Shinella granuli</name>
    <dbReference type="NCBI Taxonomy" id="323621"/>
    <lineage>
        <taxon>Bacteria</taxon>
        <taxon>Pseudomonadati</taxon>
        <taxon>Pseudomonadota</taxon>
        <taxon>Alphaproteobacteria</taxon>
        <taxon>Hyphomicrobiales</taxon>
        <taxon>Rhizobiaceae</taxon>
        <taxon>Shinella</taxon>
    </lineage>
</organism>
<evidence type="ECO:0000313" key="3">
    <source>
        <dbReference type="Proteomes" id="UP000295351"/>
    </source>
</evidence>
<gene>
    <name evidence="2" type="ORF">EV665_101253</name>
</gene>
<dbReference type="EMBL" id="SLVX01000001">
    <property type="protein sequence ID" value="TCN48518.1"/>
    <property type="molecule type" value="Genomic_DNA"/>
</dbReference>
<comment type="caution">
    <text evidence="2">The sequence shown here is derived from an EMBL/GenBank/DDBJ whole genome shotgun (WGS) entry which is preliminary data.</text>
</comment>
<feature type="chain" id="PRO_5020746330" evidence="1">
    <location>
        <begin position="23"/>
        <end position="126"/>
    </location>
</feature>
<proteinExistence type="predicted"/>
<feature type="signal peptide" evidence="1">
    <location>
        <begin position="1"/>
        <end position="22"/>
    </location>
</feature>
<dbReference type="Proteomes" id="UP000295351">
    <property type="component" value="Unassembled WGS sequence"/>
</dbReference>
<keyword evidence="1" id="KW-0732">Signal</keyword>
<dbReference type="AlphaFoldDB" id="A0A4R2D295"/>
<evidence type="ECO:0000256" key="1">
    <source>
        <dbReference type="SAM" id="SignalP"/>
    </source>
</evidence>
<name>A0A4R2D295_SHIGR</name>
<evidence type="ECO:0000313" key="2">
    <source>
        <dbReference type="EMBL" id="TCN48518.1"/>
    </source>
</evidence>
<keyword evidence="3" id="KW-1185">Reference proteome</keyword>
<reference evidence="2 3" key="1">
    <citation type="submission" date="2019-03" db="EMBL/GenBank/DDBJ databases">
        <title>Genomic Encyclopedia of Type Strains, Phase IV (KMG-IV): sequencing the most valuable type-strain genomes for metagenomic binning, comparative biology and taxonomic classification.</title>
        <authorList>
            <person name="Goeker M."/>
        </authorList>
    </citation>
    <scope>NUCLEOTIDE SEQUENCE [LARGE SCALE GENOMIC DNA]</scope>
    <source>
        <strain evidence="2 3">DSM 18401</strain>
    </source>
</reference>